<dbReference type="Proteomes" id="UP001620626">
    <property type="component" value="Unassembled WGS sequence"/>
</dbReference>
<evidence type="ECO:0000313" key="5">
    <source>
        <dbReference type="EMBL" id="KAL3098611.1"/>
    </source>
</evidence>
<dbReference type="SUPFAM" id="SSF55394">
    <property type="entry name" value="Bactericidal permeability-increasing protein, BPI"/>
    <property type="match status" value="2"/>
</dbReference>
<evidence type="ECO:0000313" key="6">
    <source>
        <dbReference type="Proteomes" id="UP001620626"/>
    </source>
</evidence>
<dbReference type="InterPro" id="IPR017942">
    <property type="entry name" value="Lipid-bd_serum_glycop_N"/>
</dbReference>
<feature type="domain" description="Lipid-binding serum glycoprotein N-terminal" evidence="3">
    <location>
        <begin position="43"/>
        <end position="271"/>
    </location>
</feature>
<dbReference type="PANTHER" id="PTHR10504">
    <property type="entry name" value="BACTERICIDAL PERMEABILITY-INCREASING BPI PROTEIN-RELATED"/>
    <property type="match status" value="1"/>
</dbReference>
<dbReference type="Pfam" id="PF02886">
    <property type="entry name" value="LBP_BPI_CETP_C"/>
    <property type="match status" value="1"/>
</dbReference>
<evidence type="ECO:0000256" key="1">
    <source>
        <dbReference type="ARBA" id="ARBA00007292"/>
    </source>
</evidence>
<organism evidence="5 6">
    <name type="scientific">Heterodera trifolii</name>
    <dbReference type="NCBI Taxonomy" id="157864"/>
    <lineage>
        <taxon>Eukaryota</taxon>
        <taxon>Metazoa</taxon>
        <taxon>Ecdysozoa</taxon>
        <taxon>Nematoda</taxon>
        <taxon>Chromadorea</taxon>
        <taxon>Rhabditida</taxon>
        <taxon>Tylenchina</taxon>
        <taxon>Tylenchomorpha</taxon>
        <taxon>Tylenchoidea</taxon>
        <taxon>Heteroderidae</taxon>
        <taxon>Heteroderinae</taxon>
        <taxon>Heterodera</taxon>
    </lineage>
</organism>
<dbReference type="SMART" id="SM00328">
    <property type="entry name" value="BPI1"/>
    <property type="match status" value="1"/>
</dbReference>
<name>A0ABD2K6U5_9BILA</name>
<dbReference type="InterPro" id="IPR032942">
    <property type="entry name" value="BPI/LBP/Plunc"/>
</dbReference>
<evidence type="ECO:0000259" key="4">
    <source>
        <dbReference type="SMART" id="SM00329"/>
    </source>
</evidence>
<comment type="caution">
    <text evidence="5">The sequence shown here is derived from an EMBL/GenBank/DDBJ whole genome shotgun (WGS) entry which is preliminary data.</text>
</comment>
<dbReference type="SMART" id="SM00329">
    <property type="entry name" value="BPI2"/>
    <property type="match status" value="1"/>
</dbReference>
<accession>A0ABD2K6U5</accession>
<dbReference type="Gene3D" id="3.15.20.10">
    <property type="entry name" value="Bactericidal permeability-increasing protein, domain 2"/>
    <property type="match status" value="1"/>
</dbReference>
<keyword evidence="6" id="KW-1185">Reference proteome</keyword>
<proteinExistence type="inferred from homology"/>
<evidence type="ECO:0000259" key="3">
    <source>
        <dbReference type="SMART" id="SM00328"/>
    </source>
</evidence>
<protein>
    <recommendedName>
        <fullName evidence="7">Lipid-binding serum glycoprotein C-terminal domain-containing protein</fullName>
    </recommendedName>
</protein>
<dbReference type="PANTHER" id="PTHR10504:SF145">
    <property type="entry name" value="PROTEIN CBG15266"/>
    <property type="match status" value="1"/>
</dbReference>
<dbReference type="InterPro" id="IPR001124">
    <property type="entry name" value="Lipid-bd_serum_glycop_C"/>
</dbReference>
<dbReference type="AlphaFoldDB" id="A0ABD2K6U5"/>
<reference evidence="5 6" key="1">
    <citation type="submission" date="2024-10" db="EMBL/GenBank/DDBJ databases">
        <authorList>
            <person name="Kim D."/>
        </authorList>
    </citation>
    <scope>NUCLEOTIDE SEQUENCE [LARGE SCALE GENOMIC DNA]</scope>
    <source>
        <strain evidence="5">BH-2024</strain>
    </source>
</reference>
<keyword evidence="2" id="KW-1015">Disulfide bond</keyword>
<feature type="domain" description="Lipid-binding serum glycoprotein C-terminal" evidence="4">
    <location>
        <begin position="296"/>
        <end position="509"/>
    </location>
</feature>
<comment type="similarity">
    <text evidence="1">Belongs to the BPI/LBP/Plunc superfamily. BPI/LBP family.</text>
</comment>
<evidence type="ECO:0000256" key="2">
    <source>
        <dbReference type="ARBA" id="ARBA00023157"/>
    </source>
</evidence>
<dbReference type="InterPro" id="IPR017943">
    <property type="entry name" value="Bactericidal_perm-incr_a/b_dom"/>
</dbReference>
<dbReference type="Gene3D" id="3.15.10.10">
    <property type="entry name" value="Bactericidal permeability-increasing protein, domain 1"/>
    <property type="match status" value="1"/>
</dbReference>
<sequence>MVFFSSSPSPFSVRFFFSLLLFVSPFFRAVVVAALSPPTLALRLSPRGLDFFSSIGHRIVERELPSVRFPQISLPIDAGPGNGRVNASQLRIPAEHFQSPRFNFSFVAPNAVQFRSQGGHINVRGLWAAQYDLIGIWFYSSGWVDVLATDIRLVLSMGMLHSGDHPQLRMFSCTANIGHIEVEIGGGVIPWLVNLFRAELGETLRQTLHNQLCPILQNNIVSQLNAMLASFPTLLEIGDGLFLKYAFTSDAQVNSSFLQTFALVEVYLQHNNDNSSVPVPSPCPFSAPVPLPLPLPVNVPMASLWLDRTVIDCLFRSLQDAKYVQFVIGPTFDGGHFAKFLSTSCSFFQLCIGRFFPPLERLHPNQHIDLRFHPTNLSSVLFLPSESALNITSRLFMDMHISPWTEHAGQVLARLEMNITGTALPRLEDGRVKGEMDGEIKVHFAELNSSIGNFSQKFLDTFDLLFKPILQIALKSALRVGFPLPTVEGIKMGNGSALTVLERGLRVDAELIYADRNGTAQMLQKKARDSAFEASDH</sequence>
<dbReference type="EMBL" id="JBICBT010000822">
    <property type="protein sequence ID" value="KAL3098611.1"/>
    <property type="molecule type" value="Genomic_DNA"/>
</dbReference>
<gene>
    <name evidence="5" type="ORF">niasHT_022847</name>
</gene>
<dbReference type="Pfam" id="PF01273">
    <property type="entry name" value="LBP_BPI_CETP"/>
    <property type="match status" value="1"/>
</dbReference>
<evidence type="ECO:0008006" key="7">
    <source>
        <dbReference type="Google" id="ProtNLM"/>
    </source>
</evidence>